<reference evidence="3 4" key="1">
    <citation type="submission" date="2019-02" db="EMBL/GenBank/DDBJ databases">
        <title>Novel genomic isolates of S. pyogenes and S. dysgalactiae subsp. equisimilis associated to necrotising fasciitis (NSTI).</title>
        <authorList>
            <person name="Barrantes I."/>
        </authorList>
    </citation>
    <scope>NUCLEOTIDE SEQUENCE [LARGE SCALE GENOMIC DNA]</scope>
    <source>
        <strain evidence="3 4">SPY5003</strain>
    </source>
</reference>
<evidence type="ECO:0000256" key="1">
    <source>
        <dbReference type="SAM" id="Phobius"/>
    </source>
</evidence>
<keyword evidence="1" id="KW-0472">Membrane</keyword>
<dbReference type="Gene3D" id="2.60.40.10">
    <property type="entry name" value="Immunoglobulins"/>
    <property type="match status" value="1"/>
</dbReference>
<evidence type="ECO:0000313" key="4">
    <source>
        <dbReference type="Proteomes" id="UP000325300"/>
    </source>
</evidence>
<proteinExistence type="predicted"/>
<dbReference type="InterPro" id="IPR041033">
    <property type="entry name" value="SpaA_PFL_dom_1"/>
</dbReference>
<keyword evidence="1" id="KW-1133">Transmembrane helix</keyword>
<name>A0A5S4TBZ9_STRPY</name>
<dbReference type="EMBL" id="SJLI01000044">
    <property type="protein sequence ID" value="TYK94100.1"/>
    <property type="molecule type" value="Genomic_DNA"/>
</dbReference>
<keyword evidence="1" id="KW-0812">Transmembrane</keyword>
<feature type="domain" description="SpaA-like prealbumin fold" evidence="2">
    <location>
        <begin position="20"/>
        <end position="110"/>
    </location>
</feature>
<sequence>LIRDVREFPVLTISNQKKMGEVEFIKVNKDKHSESLLGAKFQLQIEKDFSGYKQFVPEGSDVTTKNDGKIYFKALQDGNYKLYEISSPAGYIEVKTKPVVTFTIQNGEVTNLKPDPNANKNQIGYLEENGKNLITNTPKRPPGVFPKTGGIGTIVYILVGSTFMILAIYSFRRKQL</sequence>
<dbReference type="RefSeq" id="WP_148845206.1">
    <property type="nucleotide sequence ID" value="NZ_SJLI01000044.1"/>
</dbReference>
<protein>
    <submittedName>
        <fullName evidence="3">LPXTG cell wall anchor domain-containing protein</fullName>
    </submittedName>
</protein>
<comment type="caution">
    <text evidence="3">The sequence shown here is derived from an EMBL/GenBank/DDBJ whole genome shotgun (WGS) entry which is preliminary data.</text>
</comment>
<organism evidence="3 4">
    <name type="scientific">Streptococcus pyogenes</name>
    <dbReference type="NCBI Taxonomy" id="1314"/>
    <lineage>
        <taxon>Bacteria</taxon>
        <taxon>Bacillati</taxon>
        <taxon>Bacillota</taxon>
        <taxon>Bacilli</taxon>
        <taxon>Lactobacillales</taxon>
        <taxon>Streptococcaceae</taxon>
        <taxon>Streptococcus</taxon>
    </lineage>
</organism>
<dbReference type="Pfam" id="PF17802">
    <property type="entry name" value="SpaA"/>
    <property type="match status" value="1"/>
</dbReference>
<accession>A0A5S4TBZ9</accession>
<evidence type="ECO:0000259" key="2">
    <source>
        <dbReference type="Pfam" id="PF17802"/>
    </source>
</evidence>
<feature type="transmembrane region" description="Helical" evidence="1">
    <location>
        <begin position="149"/>
        <end position="171"/>
    </location>
</feature>
<dbReference type="AlphaFoldDB" id="A0A5S4TBZ9"/>
<evidence type="ECO:0000313" key="3">
    <source>
        <dbReference type="EMBL" id="TYK94100.1"/>
    </source>
</evidence>
<dbReference type="InterPro" id="IPR013783">
    <property type="entry name" value="Ig-like_fold"/>
</dbReference>
<dbReference type="Proteomes" id="UP000325300">
    <property type="component" value="Unassembled WGS sequence"/>
</dbReference>
<gene>
    <name evidence="3" type="ORF">E0F67_09140</name>
</gene>
<dbReference type="NCBIfam" id="TIGR01167">
    <property type="entry name" value="LPXTG_anchor"/>
    <property type="match status" value="1"/>
</dbReference>
<feature type="non-terminal residue" evidence="3">
    <location>
        <position position="1"/>
    </location>
</feature>